<dbReference type="AlphaFoldDB" id="A0A7E4VXE4"/>
<reference evidence="3" key="1">
    <citation type="journal article" date="2013" name="Genetics">
        <title>The draft genome and transcriptome of Panagrellus redivivus are shaped by the harsh demands of a free-living lifestyle.</title>
        <authorList>
            <person name="Srinivasan J."/>
            <person name="Dillman A.R."/>
            <person name="Macchietto M.G."/>
            <person name="Heikkinen L."/>
            <person name="Lakso M."/>
            <person name="Fracchia K.M."/>
            <person name="Antoshechkin I."/>
            <person name="Mortazavi A."/>
            <person name="Wong G."/>
            <person name="Sternberg P.W."/>
        </authorList>
    </citation>
    <scope>NUCLEOTIDE SEQUENCE [LARGE SCALE GENOMIC DNA]</scope>
    <source>
        <strain evidence="3">MT8872</strain>
    </source>
</reference>
<dbReference type="SUPFAM" id="SSF63748">
    <property type="entry name" value="Tudor/PWWP/MBT"/>
    <property type="match status" value="1"/>
</dbReference>
<organism evidence="3 4">
    <name type="scientific">Panagrellus redivivus</name>
    <name type="common">Microworm</name>
    <dbReference type="NCBI Taxonomy" id="6233"/>
    <lineage>
        <taxon>Eukaryota</taxon>
        <taxon>Metazoa</taxon>
        <taxon>Ecdysozoa</taxon>
        <taxon>Nematoda</taxon>
        <taxon>Chromadorea</taxon>
        <taxon>Rhabditida</taxon>
        <taxon>Tylenchina</taxon>
        <taxon>Panagrolaimomorpha</taxon>
        <taxon>Panagrolaimoidea</taxon>
        <taxon>Panagrolaimidae</taxon>
        <taxon>Panagrellus</taxon>
    </lineage>
</organism>
<feature type="region of interest" description="Disordered" evidence="1">
    <location>
        <begin position="1"/>
        <end position="24"/>
    </location>
</feature>
<reference evidence="4" key="2">
    <citation type="submission" date="2020-10" db="UniProtKB">
        <authorList>
            <consortium name="WormBaseParasite"/>
        </authorList>
    </citation>
    <scope>IDENTIFICATION</scope>
</reference>
<evidence type="ECO:0000259" key="2">
    <source>
        <dbReference type="Pfam" id="PF00567"/>
    </source>
</evidence>
<sequence length="264" mass="30962">MMITEKSVFYPDPGPQPKQTKRSASPFLRFEKGKLKMIVGNKMPRIRIRDPFYAHIIEASSPSEIWIQMVNHIASQLEIAKNVQLEPVQEISTGDYVMARVSEDSYGRCRVMRTDYKTKERLVRFIDHGGQYWFPMNDLFQMPKKLWDFPWQTIPVLLFNVRPIDGKCWSKDEVIHFTETYKQFELFWIVPAKTLLQYVNDDSYYCRVNIYGIQNPVKEQLRIEGECNGIDFRNVFLASRGTFDDTALALAEYQDEYDAVAVNL</sequence>
<dbReference type="Gene3D" id="2.30.30.140">
    <property type="match status" value="1"/>
</dbReference>
<evidence type="ECO:0000256" key="1">
    <source>
        <dbReference type="SAM" id="MobiDB-lite"/>
    </source>
</evidence>
<evidence type="ECO:0000313" key="4">
    <source>
        <dbReference type="WBParaSite" id="Pan_g4730.t1"/>
    </source>
</evidence>
<dbReference type="InterPro" id="IPR035437">
    <property type="entry name" value="SNase_OB-fold_sf"/>
</dbReference>
<feature type="domain" description="Tudor" evidence="2">
    <location>
        <begin position="56"/>
        <end position="158"/>
    </location>
</feature>
<name>A0A7E4VXE4_PANRE</name>
<dbReference type="Gene3D" id="2.40.50.90">
    <property type="match status" value="1"/>
</dbReference>
<dbReference type="Proteomes" id="UP000492821">
    <property type="component" value="Unassembled WGS sequence"/>
</dbReference>
<dbReference type="InterPro" id="IPR002999">
    <property type="entry name" value="Tudor"/>
</dbReference>
<protein>
    <submittedName>
        <fullName evidence="4">Tudor domain-containing protein</fullName>
    </submittedName>
</protein>
<keyword evidence="3" id="KW-1185">Reference proteome</keyword>
<accession>A0A7E4VXE4</accession>
<proteinExistence type="predicted"/>
<dbReference type="Pfam" id="PF00567">
    <property type="entry name" value="TUDOR"/>
    <property type="match status" value="1"/>
</dbReference>
<dbReference type="GO" id="GO:0005737">
    <property type="term" value="C:cytoplasm"/>
    <property type="evidence" value="ECO:0007669"/>
    <property type="project" value="UniProtKB-ARBA"/>
</dbReference>
<dbReference type="WBParaSite" id="Pan_g4730.t1">
    <property type="protein sequence ID" value="Pan_g4730.t1"/>
    <property type="gene ID" value="Pan_g4730"/>
</dbReference>
<evidence type="ECO:0000313" key="3">
    <source>
        <dbReference type="Proteomes" id="UP000492821"/>
    </source>
</evidence>